<feature type="compositionally biased region" description="Pro residues" evidence="8">
    <location>
        <begin position="908"/>
        <end position="919"/>
    </location>
</feature>
<evidence type="ECO:0000256" key="8">
    <source>
        <dbReference type="SAM" id="MobiDB-lite"/>
    </source>
</evidence>
<dbReference type="PROSITE" id="PS51082">
    <property type="entry name" value="WH2"/>
    <property type="match status" value="1"/>
</dbReference>
<feature type="compositionally biased region" description="Polar residues" evidence="8">
    <location>
        <begin position="939"/>
        <end position="950"/>
    </location>
</feature>
<feature type="domain" description="PH" evidence="10">
    <location>
        <begin position="1885"/>
        <end position="1979"/>
    </location>
</feature>
<feature type="domain" description="SH3" evidence="9">
    <location>
        <begin position="1288"/>
        <end position="1347"/>
    </location>
</feature>
<dbReference type="GO" id="GO:0003779">
    <property type="term" value="F:actin binding"/>
    <property type="evidence" value="ECO:0007669"/>
    <property type="project" value="InterPro"/>
</dbReference>
<feature type="compositionally biased region" description="Low complexity" evidence="8">
    <location>
        <begin position="656"/>
        <end position="670"/>
    </location>
</feature>
<feature type="region of interest" description="Disordered" evidence="8">
    <location>
        <begin position="1400"/>
        <end position="1447"/>
    </location>
</feature>
<dbReference type="InterPro" id="IPR035899">
    <property type="entry name" value="DBL_dom_sf"/>
</dbReference>
<sequence length="2003" mass="218558">MSQWGQPGFQYPMSTGYPGQHQQQFQPTQNPQFQQQPGFQPGGIAGGGFNPAGIAPQPTGFPGPRPQQGYQQPQQTGYLGPGPSRLGVLQAQPTGFPGESSFAQQARPQPPPVPPIPSQFQQQPQFQQQTGFANPQAHRFGGPSPGFGGNPGLVPQPTGFAGRAAAPLIPQATGFVDPRLQMMSSSFLPANISAPYSAGGMPQLAAPPQQQLGGLSLQQSFQQHNQARGIGSAPKIPWTLSKSEKKQYDQIFRSWDAQGTGFISGQTALEVFGQSGIDKNDLARIWTLADADNRGKLNLAEFHVAMGLIYRKLNGNDIPDVLPDELVPPSSRDLDTSVNFLKDILKNDTRARSPLGHDTPVSRLKERSFNSTSAPGAGGRQDATVYKHTDAEPPGGFYQPRSRHIDRSTVRSRNEDNSPAADMSDIKRQLANTQKMLDASAVADAGDDDLDREMGDLRYRIKRLQEDLDYVSRGPRSTSKEEERRRLERELLQLMHERVPELERKIEDRQVRKEREKREYARERDRRNDRSGRYDDTDGRHSPSWRYRDDDRDRPYSRSASRYDRDDRDYDRDRSYRDHHDDRDLDHGLSTSTRTPPPPPPLTIPANNISQPPPPPAAPSRSPAPVMKNMTPEERKAFIQAQAQKRLEERKQALGVTASSSTASPTLAVSVEDRLAQEKKEAEEKAKEAERQAEERERLRRERLESEKALKEGKATPQPTPTVPTPTTTAPPPAPAPKIASPALKSRAPAPPPPRKGFALRPSATSPSVPSPAPAPPVPTPMRAVVPPAPVTPAPPPVPAVPKEDPEDVALKAREAALRQKREDHAALLRKLEEEEEEARRADELYLARRKQFLAGKSAVSPTTPTTPATPASPVPPPPPAFVPAPPLPPAPPAEPESAPEEMASTIPAPPPPPPPPALPANKSSTNPFSRMMKEGGSAASTPAATNGSSNPFFLNNPAPPPTIPAPPKSPGPLSKTTYNTAGGDSEDDWDDVMENEENESSDEELGSRDTRMGLAQQLFGNLLPSRPQSTGPEKSRSPAPPATSAPNPPAAPPPPPASAPAAPSPPSAPFAPPPPVVNTATPAPAGDRNALLSAIQGGAKLRKAVTHDRSAAATSGKVIGDVAPPAHINAAPLPASPPTAIEPPAFVLPSPQEYVAEAPQMTKGSTSGHSKKESVDWYTGLAADQGAVHHLPATIEEDEEAFEEASAVPEIQVSEVTADMMDDIDKSTEFRVRSLYPYEGQRADDLSFVENLIISAHPSKTGGDWWYGTIVKDGKSGFFPQTYVQTVEPVKANALYSYAGGNADELPFTEGDELSIIDRGEADWWKAERDGIVFIVPAAYLEIVEGSLKSILLLFFYMYDSEIPFSLSTAAGSPHLVRVNPREKPSTNTDSVERCDISGAAAASGSPDEDDLADRSSDGGEDYFSMEESDDDSEGSEDGTVEDEHARELERQRVLEAAGLIVDTSSSVMTPPNLPVRKRRPPPVTPQRVSIASTASKNLPPVPTVDLTDTELDSTSRLDDAFDRYEVFKKTNGNFSHRMSVSSFDTSPSSPPRSPAVSLTPSLSHRDWESRTSQFLSFLGRHTNRSSTPEPEKKTLVISGPIINTPAGGETGDENHSFGTSWASLVDKSALEGIPKMERRRQEAIFELISTEADYVRDLQLIVGLFYSRLMGTLGEKATTVIFANIEDILLTNTTFLSVLEERQKDCRLYIDHIGDVLEAHIPNMHLYLSYCVNQFNAAKVLQSMRDSDADLATQLQRLRDDPSARNLDLSHYLLVPMQRLTRYPLLIRQILQYTDHPSTTNTSIETTTNGRPPAISIQLPGDGEERRNISAALDAAEKILEHVNETIREQEGKERLSEISKDLWIGQGRLDLTAPTRHLGPRKLLKEGVISKAKSGRKLCLFLCSDILVLTHEGGRGLYRVPIPLNEVQIKGSRNERDDSLLRLHLAYPRGGDTIVLRATSIKEALSWKDAIERASRRAKDGERRAVRALRVSSKTDLPVS</sequence>
<dbReference type="InterPro" id="IPR003124">
    <property type="entry name" value="WH2_dom"/>
</dbReference>
<dbReference type="GO" id="GO:0035025">
    <property type="term" value="P:positive regulation of Rho protein signal transduction"/>
    <property type="evidence" value="ECO:0007669"/>
    <property type="project" value="TreeGrafter"/>
</dbReference>
<feature type="region of interest" description="Disordered" evidence="8">
    <location>
        <begin position="855"/>
        <end position="1086"/>
    </location>
</feature>
<reference evidence="16" key="2">
    <citation type="submission" date="2015-01" db="EMBL/GenBank/DDBJ databases">
        <title>Evolutionary Origins and Diversification of the Mycorrhizal Mutualists.</title>
        <authorList>
            <consortium name="DOE Joint Genome Institute"/>
            <consortium name="Mycorrhizal Genomics Consortium"/>
            <person name="Kohler A."/>
            <person name="Kuo A."/>
            <person name="Nagy L.G."/>
            <person name="Floudas D."/>
            <person name="Copeland A."/>
            <person name="Barry K.W."/>
            <person name="Cichocki N."/>
            <person name="Veneault-Fourrey C."/>
            <person name="LaButti K."/>
            <person name="Lindquist E.A."/>
            <person name="Lipzen A."/>
            <person name="Lundell T."/>
            <person name="Morin E."/>
            <person name="Murat C."/>
            <person name="Riley R."/>
            <person name="Ohm R."/>
            <person name="Sun H."/>
            <person name="Tunlid A."/>
            <person name="Henrissat B."/>
            <person name="Grigoriev I.V."/>
            <person name="Hibbett D.S."/>
            <person name="Martin F."/>
        </authorList>
    </citation>
    <scope>NUCLEOTIDE SEQUENCE [LARGE SCALE GENOMIC DNA]</scope>
    <source>
        <strain evidence="16">UH-Slu-Lm8-n1</strain>
    </source>
</reference>
<reference evidence="15 16" key="1">
    <citation type="submission" date="2014-04" db="EMBL/GenBank/DDBJ databases">
        <authorList>
            <consortium name="DOE Joint Genome Institute"/>
            <person name="Kuo A."/>
            <person name="Ruytinx J."/>
            <person name="Rineau F."/>
            <person name="Colpaert J."/>
            <person name="Kohler A."/>
            <person name="Nagy L.G."/>
            <person name="Floudas D."/>
            <person name="Copeland A."/>
            <person name="Barry K.W."/>
            <person name="Cichocki N."/>
            <person name="Veneault-Fourrey C."/>
            <person name="LaButti K."/>
            <person name="Lindquist E.A."/>
            <person name="Lipzen A."/>
            <person name="Lundell T."/>
            <person name="Morin E."/>
            <person name="Murat C."/>
            <person name="Sun H."/>
            <person name="Tunlid A."/>
            <person name="Henrissat B."/>
            <person name="Grigoriev I.V."/>
            <person name="Hibbett D.S."/>
            <person name="Martin F."/>
            <person name="Nordberg H.P."/>
            <person name="Cantor M.N."/>
            <person name="Hua S.X."/>
        </authorList>
    </citation>
    <scope>NUCLEOTIDE SEQUENCE [LARGE SCALE GENOMIC DNA]</scope>
    <source>
        <strain evidence="15 16">UH-Slu-Lm8-n1</strain>
    </source>
</reference>
<dbReference type="Gene3D" id="2.30.29.30">
    <property type="entry name" value="Pleckstrin-homology domain (PH domain)/Phosphotyrosine-binding domain (PTB)"/>
    <property type="match status" value="1"/>
</dbReference>
<dbReference type="Proteomes" id="UP000054485">
    <property type="component" value="Unassembled WGS sequence"/>
</dbReference>
<dbReference type="CDD" id="cd00160">
    <property type="entry name" value="RhoGEF"/>
    <property type="match status" value="1"/>
</dbReference>
<keyword evidence="7" id="KW-0175">Coiled coil</keyword>
<evidence type="ECO:0000256" key="3">
    <source>
        <dbReference type="ARBA" id="ARBA00020728"/>
    </source>
</evidence>
<evidence type="ECO:0000256" key="7">
    <source>
        <dbReference type="SAM" id="Coils"/>
    </source>
</evidence>
<feature type="compositionally biased region" description="Pro residues" evidence="8">
    <location>
        <begin position="718"/>
        <end position="736"/>
    </location>
</feature>
<dbReference type="CDD" id="cd00174">
    <property type="entry name" value="SH3"/>
    <property type="match status" value="1"/>
</dbReference>
<dbReference type="PROSITE" id="PS50003">
    <property type="entry name" value="PH_DOMAIN"/>
    <property type="match status" value="1"/>
</dbReference>
<evidence type="ECO:0000259" key="9">
    <source>
        <dbReference type="PROSITE" id="PS50002"/>
    </source>
</evidence>
<dbReference type="SMART" id="SM00326">
    <property type="entry name" value="SH3"/>
    <property type="match status" value="2"/>
</dbReference>
<evidence type="ECO:0000256" key="1">
    <source>
        <dbReference type="ARBA" id="ARBA00004496"/>
    </source>
</evidence>
<evidence type="ECO:0000256" key="2">
    <source>
        <dbReference type="ARBA" id="ARBA00015110"/>
    </source>
</evidence>
<feature type="compositionally biased region" description="Basic and acidic residues" evidence="8">
    <location>
        <begin position="403"/>
        <end position="416"/>
    </location>
</feature>
<feature type="region of interest" description="Disordered" evidence="8">
    <location>
        <begin position="350"/>
        <end position="424"/>
    </location>
</feature>
<feature type="domain" description="DH" evidence="11">
    <location>
        <begin position="1641"/>
        <end position="1848"/>
    </location>
</feature>
<feature type="compositionally biased region" description="Basic and acidic residues" evidence="8">
    <location>
        <begin position="671"/>
        <end position="714"/>
    </location>
</feature>
<feature type="region of interest" description="Disordered" evidence="8">
    <location>
        <begin position="510"/>
        <end position="809"/>
    </location>
</feature>
<dbReference type="Pfam" id="PF14604">
    <property type="entry name" value="SH3_9"/>
    <property type="match status" value="1"/>
</dbReference>
<dbReference type="PRINTS" id="PR01217">
    <property type="entry name" value="PRICHEXTENSN"/>
</dbReference>
<dbReference type="HOGENOM" id="CLU_235129_0_0_1"/>
<feature type="compositionally biased region" description="Pro residues" evidence="8">
    <location>
        <begin position="1039"/>
        <end position="1077"/>
    </location>
</feature>
<evidence type="ECO:0000259" key="10">
    <source>
        <dbReference type="PROSITE" id="PS50003"/>
    </source>
</evidence>
<dbReference type="Pfam" id="PF12763">
    <property type="entry name" value="EH"/>
    <property type="match status" value="1"/>
</dbReference>
<dbReference type="InterPro" id="IPR000261">
    <property type="entry name" value="EH_dom"/>
</dbReference>
<dbReference type="EMBL" id="KN835376">
    <property type="protein sequence ID" value="KIK38746.1"/>
    <property type="molecule type" value="Genomic_DNA"/>
</dbReference>
<feature type="compositionally biased region" description="Pro residues" evidence="8">
    <location>
        <begin position="787"/>
        <end position="800"/>
    </location>
</feature>
<dbReference type="PANTHER" id="PTHR46006:SF6">
    <property type="entry name" value="INTERSECTIN-2 ISOFORM X1"/>
    <property type="match status" value="1"/>
</dbReference>
<feature type="compositionally biased region" description="Low complexity" evidence="8">
    <location>
        <begin position="737"/>
        <end position="748"/>
    </location>
</feature>
<dbReference type="InterPro" id="IPR051480">
    <property type="entry name" value="Endocytic_GEF_Adapter"/>
</dbReference>
<feature type="compositionally biased region" description="Pro residues" evidence="8">
    <location>
        <begin position="108"/>
        <end position="117"/>
    </location>
</feature>
<dbReference type="SMART" id="SM00233">
    <property type="entry name" value="PH"/>
    <property type="match status" value="1"/>
</dbReference>
<evidence type="ECO:0000256" key="5">
    <source>
        <dbReference type="ARBA" id="ARBA00022490"/>
    </source>
</evidence>
<feature type="coiled-coil region" evidence="7">
    <location>
        <begin position="815"/>
        <end position="852"/>
    </location>
</feature>
<feature type="domain" description="EF-hand" evidence="13">
    <location>
        <begin position="277"/>
        <end position="312"/>
    </location>
</feature>
<dbReference type="SMART" id="SM00027">
    <property type="entry name" value="EH"/>
    <property type="match status" value="1"/>
</dbReference>
<feature type="compositionally biased region" description="Basic and acidic residues" evidence="8">
    <location>
        <begin position="510"/>
        <end position="587"/>
    </location>
</feature>
<dbReference type="GO" id="GO:0005509">
    <property type="term" value="F:calcium ion binding"/>
    <property type="evidence" value="ECO:0007669"/>
    <property type="project" value="InterPro"/>
</dbReference>
<proteinExistence type="predicted"/>
<evidence type="ECO:0000313" key="16">
    <source>
        <dbReference type="Proteomes" id="UP000054485"/>
    </source>
</evidence>
<feature type="compositionally biased region" description="Acidic residues" evidence="8">
    <location>
        <begin position="985"/>
        <end position="1005"/>
    </location>
</feature>
<feature type="compositionally biased region" description="Pro residues" evidence="8">
    <location>
        <begin position="769"/>
        <end position="780"/>
    </location>
</feature>
<keyword evidence="5" id="KW-0963">Cytoplasm</keyword>
<evidence type="ECO:0000256" key="6">
    <source>
        <dbReference type="PROSITE-ProRule" id="PRU00192"/>
    </source>
</evidence>
<dbReference type="InterPro" id="IPR000219">
    <property type="entry name" value="DH_dom"/>
</dbReference>
<evidence type="ECO:0000259" key="12">
    <source>
        <dbReference type="PROSITE" id="PS50031"/>
    </source>
</evidence>
<name>A0A0D0AAC0_9AGAM</name>
<evidence type="ECO:0000256" key="4">
    <source>
        <dbReference type="ARBA" id="ARBA00022443"/>
    </source>
</evidence>
<dbReference type="InterPro" id="IPR011992">
    <property type="entry name" value="EF-hand-dom_pair"/>
</dbReference>
<dbReference type="SMART" id="SM00246">
    <property type="entry name" value="WH2"/>
    <property type="match status" value="1"/>
</dbReference>
<dbReference type="PANTHER" id="PTHR46006">
    <property type="entry name" value="RHO GUANINE NUCLEOTIDE EXCHANGE FACTOR AT 64C, ISOFORM A"/>
    <property type="match status" value="1"/>
</dbReference>
<dbReference type="PROSITE" id="PS50222">
    <property type="entry name" value="EF_HAND_2"/>
    <property type="match status" value="1"/>
</dbReference>
<feature type="compositionally biased region" description="Low complexity" evidence="8">
    <location>
        <begin position="18"/>
        <end position="39"/>
    </location>
</feature>
<feature type="compositionally biased region" description="Low complexity" evidence="8">
    <location>
        <begin position="66"/>
        <end position="83"/>
    </location>
</feature>
<dbReference type="SMART" id="SM00054">
    <property type="entry name" value="EFh"/>
    <property type="match status" value="2"/>
</dbReference>
<dbReference type="Gene3D" id="2.30.30.40">
    <property type="entry name" value="SH3 Domains"/>
    <property type="match status" value="2"/>
</dbReference>
<evidence type="ECO:0000259" key="11">
    <source>
        <dbReference type="PROSITE" id="PS50010"/>
    </source>
</evidence>
<feature type="compositionally biased region" description="Pro residues" evidence="8">
    <location>
        <begin position="871"/>
        <end position="895"/>
    </location>
</feature>
<dbReference type="PROSITE" id="PS50002">
    <property type="entry name" value="SH3"/>
    <property type="match status" value="1"/>
</dbReference>
<feature type="compositionally biased region" description="Gly residues" evidence="8">
    <location>
        <begin position="40"/>
        <end position="50"/>
    </location>
</feature>
<evidence type="ECO:0000259" key="13">
    <source>
        <dbReference type="PROSITE" id="PS50222"/>
    </source>
</evidence>
<organism evidence="15 16">
    <name type="scientific">Suillus luteus UH-Slu-Lm8-n1</name>
    <dbReference type="NCBI Taxonomy" id="930992"/>
    <lineage>
        <taxon>Eukaryota</taxon>
        <taxon>Fungi</taxon>
        <taxon>Dikarya</taxon>
        <taxon>Basidiomycota</taxon>
        <taxon>Agaricomycotina</taxon>
        <taxon>Agaricomycetes</taxon>
        <taxon>Agaricomycetidae</taxon>
        <taxon>Boletales</taxon>
        <taxon>Suillineae</taxon>
        <taxon>Suillaceae</taxon>
        <taxon>Suillus</taxon>
    </lineage>
</organism>
<dbReference type="CDD" id="cd00052">
    <property type="entry name" value="EH"/>
    <property type="match status" value="1"/>
</dbReference>
<feature type="compositionally biased region" description="Pro residues" evidence="8">
    <location>
        <begin position="958"/>
        <end position="971"/>
    </location>
</feature>
<dbReference type="InParanoid" id="A0A0D0AAC0"/>
<protein>
    <recommendedName>
        <fullName evidence="2">Actin cytoskeleton-regulatory complex protein PAN1</fullName>
    </recommendedName>
    <alternativeName>
        <fullName evidence="3">Actin cytoskeleton-regulatory complex protein pan1</fullName>
    </alternativeName>
</protein>
<dbReference type="PROSITE" id="PS00741">
    <property type="entry name" value="DH_1"/>
    <property type="match status" value="1"/>
</dbReference>
<feature type="domain" description="WH2" evidence="14">
    <location>
        <begin position="1088"/>
        <end position="1105"/>
    </location>
</feature>
<dbReference type="InterPro" id="IPR011993">
    <property type="entry name" value="PH-like_dom_sf"/>
</dbReference>
<dbReference type="SUPFAM" id="SSF50044">
    <property type="entry name" value="SH3-domain"/>
    <property type="match status" value="2"/>
</dbReference>
<evidence type="ECO:0000259" key="14">
    <source>
        <dbReference type="PROSITE" id="PS51082"/>
    </source>
</evidence>
<dbReference type="Pfam" id="PF00621">
    <property type="entry name" value="RhoGEF"/>
    <property type="match status" value="1"/>
</dbReference>
<dbReference type="PROSITE" id="PS50010">
    <property type="entry name" value="DH_2"/>
    <property type="match status" value="1"/>
</dbReference>
<dbReference type="InterPro" id="IPR001452">
    <property type="entry name" value="SH3_domain"/>
</dbReference>
<dbReference type="Pfam" id="PF02205">
    <property type="entry name" value="WH2"/>
    <property type="match status" value="1"/>
</dbReference>
<dbReference type="GO" id="GO:0005085">
    <property type="term" value="F:guanyl-nucleotide exchange factor activity"/>
    <property type="evidence" value="ECO:0007669"/>
    <property type="project" value="InterPro"/>
</dbReference>
<dbReference type="SUPFAM" id="SSF50729">
    <property type="entry name" value="PH domain-like"/>
    <property type="match status" value="1"/>
</dbReference>
<gene>
    <name evidence="15" type="ORF">CY34DRAFT_14841</name>
</gene>
<keyword evidence="4 6" id="KW-0728">SH3 domain</keyword>
<dbReference type="SUPFAM" id="SSF48065">
    <property type="entry name" value="DBL homology domain (DH-domain)"/>
    <property type="match status" value="1"/>
</dbReference>
<feature type="region of interest" description="Disordered" evidence="8">
    <location>
        <begin position="1463"/>
        <end position="1509"/>
    </location>
</feature>
<dbReference type="InterPro" id="IPR036028">
    <property type="entry name" value="SH3-like_dom_sf"/>
</dbReference>
<feature type="compositionally biased region" description="Acidic residues" evidence="8">
    <location>
        <begin position="1420"/>
        <end position="1442"/>
    </location>
</feature>
<evidence type="ECO:0000313" key="15">
    <source>
        <dbReference type="EMBL" id="KIK38746.1"/>
    </source>
</evidence>
<feature type="region of interest" description="Disordered" evidence="8">
    <location>
        <begin position="1537"/>
        <end position="1566"/>
    </location>
</feature>
<keyword evidence="16" id="KW-1185">Reference proteome</keyword>
<dbReference type="STRING" id="930992.A0A0D0AAC0"/>
<dbReference type="SUPFAM" id="SSF47473">
    <property type="entry name" value="EF-hand"/>
    <property type="match status" value="1"/>
</dbReference>
<feature type="domain" description="EH" evidence="12">
    <location>
        <begin position="244"/>
        <end position="333"/>
    </location>
</feature>
<dbReference type="SMART" id="SM00325">
    <property type="entry name" value="RhoGEF"/>
    <property type="match status" value="1"/>
</dbReference>
<dbReference type="GO" id="GO:0005737">
    <property type="term" value="C:cytoplasm"/>
    <property type="evidence" value="ECO:0007669"/>
    <property type="project" value="UniProtKB-SubCell"/>
</dbReference>
<dbReference type="InterPro" id="IPR001849">
    <property type="entry name" value="PH_domain"/>
</dbReference>
<dbReference type="InterPro" id="IPR001331">
    <property type="entry name" value="GDS_CDC24_CS"/>
</dbReference>
<dbReference type="InterPro" id="IPR002048">
    <property type="entry name" value="EF_hand_dom"/>
</dbReference>
<dbReference type="Gene3D" id="1.20.900.10">
    <property type="entry name" value="Dbl homology (DH) domain"/>
    <property type="match status" value="1"/>
</dbReference>
<dbReference type="Pfam" id="PF00018">
    <property type="entry name" value="SH3_1"/>
    <property type="match status" value="1"/>
</dbReference>
<dbReference type="PROSITE" id="PS50031">
    <property type="entry name" value="EH"/>
    <property type="match status" value="1"/>
</dbReference>
<accession>A0A0D0AAC0</accession>
<dbReference type="OrthoDB" id="1716625at2759"/>
<dbReference type="GO" id="GO:0035556">
    <property type="term" value="P:intracellular signal transduction"/>
    <property type="evidence" value="ECO:0007669"/>
    <property type="project" value="InterPro"/>
</dbReference>
<feature type="compositionally biased region" description="Low complexity" evidence="8">
    <location>
        <begin position="858"/>
        <end position="870"/>
    </location>
</feature>
<feature type="region of interest" description="Disordered" evidence="8">
    <location>
        <begin position="1"/>
        <end position="120"/>
    </location>
</feature>
<dbReference type="Gene3D" id="1.10.238.10">
    <property type="entry name" value="EF-hand"/>
    <property type="match status" value="1"/>
</dbReference>
<comment type="subcellular location">
    <subcellularLocation>
        <location evidence="1">Cytoplasm</location>
    </subcellularLocation>
</comment>